<name>A0ACC2JLX0_9PEZI</name>
<sequence length="348" mass="38996">MGAIYSQANRVLIWLGPGNKKTDTAMNYLRIGCLPFRRSHCRHVGHSQIPTGNEMSVRLALHWRFRLITFRHNPRYEGLRDIFDRDWIKRLWTLQESLLAKDVICTGNYQCPYRIIRSRWLSFSLHRPLRATLVSRITRLGSSIGQKRCAYSPGEGTKKFSGATGIAKLVEDNNVMIVKGHLKADVTDVFTELTLEEVKETFKTREIGDVTDAMDGILRFFLALTGSAVNWLGPKWDSLKMWEAMLARFEGEGLKLACYDGILSGFGLVPADTRVGDSVALLAGFPMPLLLRRQHERFTIVGPSFLPIITSGRCPEIEHRPKPGSSKEETGMAAADAEKPCISGTGSD</sequence>
<organism evidence="1 2">
    <name type="scientific">Lasiodiplodia mahajangana</name>
    <dbReference type="NCBI Taxonomy" id="1108764"/>
    <lineage>
        <taxon>Eukaryota</taxon>
        <taxon>Fungi</taxon>
        <taxon>Dikarya</taxon>
        <taxon>Ascomycota</taxon>
        <taxon>Pezizomycotina</taxon>
        <taxon>Dothideomycetes</taxon>
        <taxon>Dothideomycetes incertae sedis</taxon>
        <taxon>Botryosphaeriales</taxon>
        <taxon>Botryosphaeriaceae</taxon>
        <taxon>Lasiodiplodia</taxon>
    </lineage>
</organism>
<dbReference type="Proteomes" id="UP001153332">
    <property type="component" value="Unassembled WGS sequence"/>
</dbReference>
<accession>A0ACC2JLX0</accession>
<protein>
    <submittedName>
        <fullName evidence="1">Uncharacterized protein</fullName>
    </submittedName>
</protein>
<proteinExistence type="predicted"/>
<evidence type="ECO:0000313" key="2">
    <source>
        <dbReference type="Proteomes" id="UP001153332"/>
    </source>
</evidence>
<reference evidence="1" key="1">
    <citation type="submission" date="2022-12" db="EMBL/GenBank/DDBJ databases">
        <title>Genome Sequence of Lasiodiplodia mahajangana.</title>
        <authorList>
            <person name="Buettner E."/>
        </authorList>
    </citation>
    <scope>NUCLEOTIDE SEQUENCE</scope>
    <source>
        <strain evidence="1">VT137</strain>
    </source>
</reference>
<dbReference type="EMBL" id="JAPUUL010001082">
    <property type="protein sequence ID" value="KAJ8128399.1"/>
    <property type="molecule type" value="Genomic_DNA"/>
</dbReference>
<gene>
    <name evidence="1" type="ORF">O1611_g5237</name>
</gene>
<keyword evidence="2" id="KW-1185">Reference proteome</keyword>
<evidence type="ECO:0000313" key="1">
    <source>
        <dbReference type="EMBL" id="KAJ8128399.1"/>
    </source>
</evidence>
<comment type="caution">
    <text evidence="1">The sequence shown here is derived from an EMBL/GenBank/DDBJ whole genome shotgun (WGS) entry which is preliminary data.</text>
</comment>